<protein>
    <submittedName>
        <fullName evidence="2">Uncharacterized protein</fullName>
    </submittedName>
</protein>
<dbReference type="RefSeq" id="WP_137814225.1">
    <property type="nucleotide sequence ID" value="NZ_BJFL01000012.1"/>
</dbReference>
<evidence type="ECO:0000313" key="3">
    <source>
        <dbReference type="Proteomes" id="UP000298860"/>
    </source>
</evidence>
<reference evidence="3" key="1">
    <citation type="submission" date="2019-04" db="EMBL/GenBank/DDBJ databases">
        <title>Draft genome sequence of Pseudonocardiaceae bacterium SL3-2-4.</title>
        <authorList>
            <person name="Ningsih F."/>
            <person name="Yokota A."/>
            <person name="Sakai Y."/>
            <person name="Nanatani K."/>
            <person name="Yabe S."/>
            <person name="Oetari A."/>
            <person name="Sjamsuridzal W."/>
        </authorList>
    </citation>
    <scope>NUCLEOTIDE SEQUENCE [LARGE SCALE GENOMIC DNA]</scope>
    <source>
        <strain evidence="3">SL3-2-4</strain>
    </source>
</reference>
<keyword evidence="1" id="KW-0812">Transmembrane</keyword>
<sequence length="182" mass="18308">MTGQSVPTRGGPRVLRGGLLALTAGALAVTAHGLAGGGWPDSGFTLLLTALLAAAGTALAGRRRGLPAILGALGASQVALHLLLTDLDPHPDAGAGGMAADWRVMTAAHTVAVLLTALLLTRAEAAVFAVAAAIAALLPRRMAPGPVNAGPRQRVIPAVRAGTELRVLFRRVCARRGPPAHS</sequence>
<dbReference type="AlphaFoldDB" id="A0A4D4JBB9"/>
<evidence type="ECO:0000256" key="1">
    <source>
        <dbReference type="SAM" id="Phobius"/>
    </source>
</evidence>
<accession>A0A4D4JBB9</accession>
<organism evidence="2 3">
    <name type="scientific">Gandjariella thermophila</name>
    <dbReference type="NCBI Taxonomy" id="1931992"/>
    <lineage>
        <taxon>Bacteria</taxon>
        <taxon>Bacillati</taxon>
        <taxon>Actinomycetota</taxon>
        <taxon>Actinomycetes</taxon>
        <taxon>Pseudonocardiales</taxon>
        <taxon>Pseudonocardiaceae</taxon>
        <taxon>Gandjariella</taxon>
    </lineage>
</organism>
<feature type="transmembrane region" description="Helical" evidence="1">
    <location>
        <begin position="68"/>
        <end position="87"/>
    </location>
</feature>
<evidence type="ECO:0000313" key="2">
    <source>
        <dbReference type="EMBL" id="GDY31133.1"/>
    </source>
</evidence>
<keyword evidence="1" id="KW-1133">Transmembrane helix</keyword>
<keyword evidence="1" id="KW-0472">Membrane</keyword>
<gene>
    <name evidence="2" type="ORF">GTS_27660</name>
</gene>
<name>A0A4D4JBB9_9PSEU</name>
<dbReference type="OrthoDB" id="3689195at2"/>
<feature type="transmembrane region" description="Helical" evidence="1">
    <location>
        <begin position="43"/>
        <end position="61"/>
    </location>
</feature>
<dbReference type="EMBL" id="BJFL01000012">
    <property type="protein sequence ID" value="GDY31133.1"/>
    <property type="molecule type" value="Genomic_DNA"/>
</dbReference>
<comment type="caution">
    <text evidence="2">The sequence shown here is derived from an EMBL/GenBank/DDBJ whole genome shotgun (WGS) entry which is preliminary data.</text>
</comment>
<feature type="transmembrane region" description="Helical" evidence="1">
    <location>
        <begin position="107"/>
        <end position="138"/>
    </location>
</feature>
<dbReference type="Proteomes" id="UP000298860">
    <property type="component" value="Unassembled WGS sequence"/>
</dbReference>
<keyword evidence="3" id="KW-1185">Reference proteome</keyword>
<proteinExistence type="predicted"/>